<accession>A0A6N9HND5</accession>
<name>A0A6N9HND5_9BURK</name>
<organism evidence="1 2">
    <name type="scientific">Pseudoduganella guangdongensis</name>
    <dbReference type="NCBI Taxonomy" id="2692179"/>
    <lineage>
        <taxon>Bacteria</taxon>
        <taxon>Pseudomonadati</taxon>
        <taxon>Pseudomonadota</taxon>
        <taxon>Betaproteobacteria</taxon>
        <taxon>Burkholderiales</taxon>
        <taxon>Oxalobacteraceae</taxon>
        <taxon>Telluria group</taxon>
        <taxon>Pseudoduganella</taxon>
    </lineage>
</organism>
<sequence>MNHEITLNIRYDIPEGEWKLISEVYRSMDGWLGADDLPRWFGNEDDAKYIWASVEPGGVQFGGKMEAALWTSWLTVLCAKLSLALGREIHDAEI</sequence>
<dbReference type="RefSeq" id="WP_161028183.1">
    <property type="nucleotide sequence ID" value="NZ_WWCJ01000026.1"/>
</dbReference>
<evidence type="ECO:0000313" key="1">
    <source>
        <dbReference type="EMBL" id="MYN05241.1"/>
    </source>
</evidence>
<comment type="caution">
    <text evidence="1">The sequence shown here is derived from an EMBL/GenBank/DDBJ whole genome shotgun (WGS) entry which is preliminary data.</text>
</comment>
<proteinExistence type="predicted"/>
<evidence type="ECO:0008006" key="3">
    <source>
        <dbReference type="Google" id="ProtNLM"/>
    </source>
</evidence>
<gene>
    <name evidence="1" type="ORF">GTP41_24400</name>
</gene>
<evidence type="ECO:0000313" key="2">
    <source>
        <dbReference type="Proteomes" id="UP000448575"/>
    </source>
</evidence>
<dbReference type="AlphaFoldDB" id="A0A6N9HND5"/>
<protein>
    <recommendedName>
        <fullName evidence="3">SRPBCC domain-containing protein</fullName>
    </recommendedName>
</protein>
<keyword evidence="2" id="KW-1185">Reference proteome</keyword>
<dbReference type="EMBL" id="WWCJ01000026">
    <property type="protein sequence ID" value="MYN05241.1"/>
    <property type="molecule type" value="Genomic_DNA"/>
</dbReference>
<reference evidence="1 2" key="1">
    <citation type="submission" date="2019-12" db="EMBL/GenBank/DDBJ databases">
        <title>Novel species isolated from a subtropical stream in China.</title>
        <authorList>
            <person name="Lu H."/>
        </authorList>
    </citation>
    <scope>NUCLEOTIDE SEQUENCE [LARGE SCALE GENOMIC DNA]</scope>
    <source>
        <strain evidence="1 2">DS3</strain>
    </source>
</reference>
<dbReference type="Proteomes" id="UP000448575">
    <property type="component" value="Unassembled WGS sequence"/>
</dbReference>